<dbReference type="GO" id="GO:0009556">
    <property type="term" value="P:microsporogenesis"/>
    <property type="evidence" value="ECO:0007669"/>
    <property type="project" value="TreeGrafter"/>
</dbReference>
<evidence type="ECO:0000313" key="3">
    <source>
        <dbReference type="Proteomes" id="UP000324705"/>
    </source>
</evidence>
<dbReference type="GO" id="GO:0009553">
    <property type="term" value="P:embryo sac development"/>
    <property type="evidence" value="ECO:0007669"/>
    <property type="project" value="TreeGrafter"/>
</dbReference>
<sequence length="732" mass="79418">MKLGINSACDLPPPRSGSGRDGAPPDSSASASAPSQQQAFSLPCPKLPRLSEAEAFVGQTLHRPTPARHQGFGLHDDSSKRTPPFSPTSASHAQEEPQQQQPVIIPSSTTLRWNPSPTDTRCRVNEDAECRFQQLSGSVHKVGMVLDSVQTDVIQCNRTMKEASLESGAVQQKFDLLEDTLQKIIKGQNDLKVLAENNTKSNSDQLNVINSRTSKLNEMSLVVSVCPKQVQADLKELHGDIFRVLTKDMEGVVRDIRSLSTKPAVMPMLPDHVVAKGSPLMNKMSVANGRPTMNQTPVAKGSPLMNKMSVANERPTMNQTPVANGRPLMNQTPVANGSPMIINQARVGNGRSQLKQTPVTDAMPQRDLTPEINGRPQKDRIPLADGSPHMEQITPTKPLPARSTYATRASVLKPKVEQGMVKAAHMVGTSYRLAPSQNEKLNQKVNPQEPTKKEPVKIIINSDNGSKACTSRMILNMEPANGRPTMNQTPVANGLPLMNETTVENGSPNIVNQAPVGNGRSQLKQTPATDGTTQRDLTPEISGTPQKDQITVANGRPHMEQIPAAKPLPACSTYATRPSVLKPNVEQGKVKANHMVGTSYRVAPTQKEVLNQKVNSQEPTKKEPVNIIIGSDNDSKGCTSRVILKMEPADLMKEVGSESGPPLVWGVRKRRTSSETLSIDAATLLPGEGEKRRRGPAPEAQKDEAVHTVEAAPAKRAHRFNPKYDATLWITC</sequence>
<feature type="region of interest" description="Disordered" evidence="1">
    <location>
        <begin position="685"/>
        <end position="706"/>
    </location>
</feature>
<feature type="compositionally biased region" description="Polar residues" evidence="1">
    <location>
        <begin position="106"/>
        <end position="119"/>
    </location>
</feature>
<dbReference type="GO" id="GO:0042138">
    <property type="term" value="P:meiotic DNA double-strand break formation"/>
    <property type="evidence" value="ECO:0007669"/>
    <property type="project" value="TreeGrafter"/>
</dbReference>
<evidence type="ECO:0008006" key="4">
    <source>
        <dbReference type="Google" id="ProtNLM"/>
    </source>
</evidence>
<proteinExistence type="predicted"/>
<name>A0A9R1NGZ3_TRITD</name>
<organism evidence="2 3">
    <name type="scientific">Triticum turgidum subsp. durum</name>
    <name type="common">Durum wheat</name>
    <name type="synonym">Triticum durum</name>
    <dbReference type="NCBI Taxonomy" id="4567"/>
    <lineage>
        <taxon>Eukaryota</taxon>
        <taxon>Viridiplantae</taxon>
        <taxon>Streptophyta</taxon>
        <taxon>Embryophyta</taxon>
        <taxon>Tracheophyta</taxon>
        <taxon>Spermatophyta</taxon>
        <taxon>Magnoliopsida</taxon>
        <taxon>Liliopsida</taxon>
        <taxon>Poales</taxon>
        <taxon>Poaceae</taxon>
        <taxon>BOP clade</taxon>
        <taxon>Pooideae</taxon>
        <taxon>Triticodae</taxon>
        <taxon>Triticeae</taxon>
        <taxon>Triticinae</taxon>
        <taxon>Triticum</taxon>
    </lineage>
</organism>
<protein>
    <recommendedName>
        <fullName evidence="4">Protein PAIR1</fullName>
    </recommendedName>
</protein>
<dbReference type="InterPro" id="IPR034546">
    <property type="entry name" value="PAIR1"/>
</dbReference>
<feature type="region of interest" description="Disordered" evidence="1">
    <location>
        <begin position="1"/>
        <end position="120"/>
    </location>
</feature>
<feature type="compositionally biased region" description="Low complexity" evidence="1">
    <location>
        <begin position="24"/>
        <end position="39"/>
    </location>
</feature>
<dbReference type="EMBL" id="LT934113">
    <property type="protein sequence ID" value="VAH24763.1"/>
    <property type="molecule type" value="Genomic_DNA"/>
</dbReference>
<feature type="compositionally biased region" description="Polar residues" evidence="1">
    <location>
        <begin position="519"/>
        <end position="547"/>
    </location>
</feature>
<dbReference type="GO" id="GO:0070192">
    <property type="term" value="P:chromosome organization involved in meiotic cell cycle"/>
    <property type="evidence" value="ECO:0007669"/>
    <property type="project" value="InterPro"/>
</dbReference>
<reference evidence="2 3" key="1">
    <citation type="submission" date="2017-09" db="EMBL/GenBank/DDBJ databases">
        <authorList>
            <consortium name="International Durum Wheat Genome Sequencing Consortium (IDWGSC)"/>
            <person name="Milanesi L."/>
        </authorList>
    </citation>
    <scope>NUCLEOTIDE SEQUENCE [LARGE SCALE GENOMIC DNA]</scope>
    <source>
        <strain evidence="3">cv. Svevo</strain>
    </source>
</reference>
<feature type="region of interest" description="Disordered" evidence="1">
    <location>
        <begin position="513"/>
        <end position="547"/>
    </location>
</feature>
<gene>
    <name evidence="2" type="ORF">TRITD_2Av1G006970</name>
</gene>
<dbReference type="Gramene" id="TRITD2Av1G006970.1">
    <property type="protein sequence ID" value="TRITD2Av1G006970.1"/>
    <property type="gene ID" value="TRITD2Av1G006970"/>
</dbReference>
<dbReference type="PANTHER" id="PTHR37695">
    <property type="entry name" value="RECOMBINATION INITIATION DEFECTS 3-RELATED"/>
    <property type="match status" value="1"/>
</dbReference>
<dbReference type="Proteomes" id="UP000324705">
    <property type="component" value="Chromosome 2A"/>
</dbReference>
<dbReference type="GO" id="GO:0005634">
    <property type="term" value="C:nucleus"/>
    <property type="evidence" value="ECO:0007669"/>
    <property type="project" value="TreeGrafter"/>
</dbReference>
<dbReference type="OMA" id="KMEPAHL"/>
<accession>A0A9R1NGZ3</accession>
<keyword evidence="3" id="KW-1185">Reference proteome</keyword>
<evidence type="ECO:0000313" key="2">
    <source>
        <dbReference type="EMBL" id="VAH24763.1"/>
    </source>
</evidence>
<dbReference type="PANTHER" id="PTHR37695:SF1">
    <property type="entry name" value="RECOMBINATION INITIATION DEFECTS 3-RELATED"/>
    <property type="match status" value="1"/>
</dbReference>
<feature type="region of interest" description="Disordered" evidence="1">
    <location>
        <begin position="364"/>
        <end position="397"/>
    </location>
</feature>
<evidence type="ECO:0000256" key="1">
    <source>
        <dbReference type="SAM" id="MobiDB-lite"/>
    </source>
</evidence>
<dbReference type="AlphaFoldDB" id="A0A9R1NGZ3"/>